<dbReference type="Pfam" id="PF00147">
    <property type="entry name" value="Fibrinogen_C"/>
    <property type="match status" value="1"/>
</dbReference>
<evidence type="ECO:0000313" key="2">
    <source>
        <dbReference type="EnsemblMetazoa" id="SCAU012521-PA"/>
    </source>
</evidence>
<dbReference type="Gene3D" id="3.90.215.10">
    <property type="entry name" value="Gamma Fibrinogen, chain A, domain 1"/>
    <property type="match status" value="1"/>
</dbReference>
<name>A0A1I8PZN8_STOCA</name>
<evidence type="ECO:0000259" key="1">
    <source>
        <dbReference type="PROSITE" id="PS51406"/>
    </source>
</evidence>
<dbReference type="PANTHER" id="PTHR19143:SF327">
    <property type="entry name" value="FI21813P1-RELATED"/>
    <property type="match status" value="1"/>
</dbReference>
<dbReference type="PANTHER" id="PTHR19143">
    <property type="entry name" value="FIBRINOGEN/TENASCIN/ANGIOPOEITIN"/>
    <property type="match status" value="1"/>
</dbReference>
<dbReference type="InterPro" id="IPR036056">
    <property type="entry name" value="Fibrinogen-like_C"/>
</dbReference>
<sequence length="184" mass="21455">MTGSLEEQEATRKQLEEDLEINNRLNSLTKQQELFLADIESNDWKIILRRQDGSENFNRNWTDYKSGFGNPNGEFFIGLEVLHNLTNNGPPQELVVVMRNFGDEERHVKYDLFRVGNEAEKYALLDLGVFSGNLNFDALRSHRGAKFSTPDQKNNARNSTHCYNDMITSGWWYMDCGHWYAIYF</sequence>
<dbReference type="InterPro" id="IPR050373">
    <property type="entry name" value="Fibrinogen_C-term_domain"/>
</dbReference>
<dbReference type="GO" id="GO:0005615">
    <property type="term" value="C:extracellular space"/>
    <property type="evidence" value="ECO:0007669"/>
    <property type="project" value="TreeGrafter"/>
</dbReference>
<dbReference type="InterPro" id="IPR002181">
    <property type="entry name" value="Fibrinogen_a/b/g_C_dom"/>
</dbReference>
<protein>
    <recommendedName>
        <fullName evidence="1">Fibrinogen C-terminal domain-containing protein</fullName>
    </recommendedName>
</protein>
<dbReference type="PROSITE" id="PS51406">
    <property type="entry name" value="FIBRINOGEN_C_2"/>
    <property type="match status" value="1"/>
</dbReference>
<dbReference type="VEuPathDB" id="VectorBase:SCAU012521"/>
<gene>
    <name evidence="2" type="primary">106092482</name>
</gene>
<dbReference type="SMART" id="SM00186">
    <property type="entry name" value="FBG"/>
    <property type="match status" value="1"/>
</dbReference>
<evidence type="ECO:0000313" key="3">
    <source>
        <dbReference type="Proteomes" id="UP000095300"/>
    </source>
</evidence>
<feature type="domain" description="Fibrinogen C-terminal" evidence="1">
    <location>
        <begin position="1"/>
        <end position="184"/>
    </location>
</feature>
<dbReference type="AlphaFoldDB" id="A0A1I8PZN8"/>
<dbReference type="InterPro" id="IPR014716">
    <property type="entry name" value="Fibrinogen_a/b/g_C_1"/>
</dbReference>
<dbReference type="OrthoDB" id="6145874at2759"/>
<keyword evidence="3" id="KW-1185">Reference proteome</keyword>
<dbReference type="Proteomes" id="UP000095300">
    <property type="component" value="Unassembled WGS sequence"/>
</dbReference>
<accession>A0A1I8PZN8</accession>
<organism evidence="2 3">
    <name type="scientific">Stomoxys calcitrans</name>
    <name type="common">Stable fly</name>
    <name type="synonym">Conops calcitrans</name>
    <dbReference type="NCBI Taxonomy" id="35570"/>
    <lineage>
        <taxon>Eukaryota</taxon>
        <taxon>Metazoa</taxon>
        <taxon>Ecdysozoa</taxon>
        <taxon>Arthropoda</taxon>
        <taxon>Hexapoda</taxon>
        <taxon>Insecta</taxon>
        <taxon>Pterygota</taxon>
        <taxon>Neoptera</taxon>
        <taxon>Endopterygota</taxon>
        <taxon>Diptera</taxon>
        <taxon>Brachycera</taxon>
        <taxon>Muscomorpha</taxon>
        <taxon>Muscoidea</taxon>
        <taxon>Muscidae</taxon>
        <taxon>Stomoxys</taxon>
    </lineage>
</organism>
<dbReference type="EnsemblMetazoa" id="SCAU012521-RA">
    <property type="protein sequence ID" value="SCAU012521-PA"/>
    <property type="gene ID" value="SCAU012521"/>
</dbReference>
<proteinExistence type="predicted"/>
<dbReference type="STRING" id="35570.A0A1I8PZN8"/>
<dbReference type="SUPFAM" id="SSF56496">
    <property type="entry name" value="Fibrinogen C-terminal domain-like"/>
    <property type="match status" value="1"/>
</dbReference>
<reference evidence="2" key="1">
    <citation type="submission" date="2020-05" db="UniProtKB">
        <authorList>
            <consortium name="EnsemblMetazoa"/>
        </authorList>
    </citation>
    <scope>IDENTIFICATION</scope>
    <source>
        <strain evidence="2">USDA</strain>
    </source>
</reference>